<evidence type="ECO:0000313" key="1">
    <source>
        <dbReference type="EMBL" id="MCL7344387.1"/>
    </source>
</evidence>
<proteinExistence type="predicted"/>
<protein>
    <submittedName>
        <fullName evidence="1">Uncharacterized protein</fullName>
    </submittedName>
</protein>
<name>A0AAE3FLG5_9CREN</name>
<dbReference type="AlphaFoldDB" id="A0AAE3FLG5"/>
<dbReference type="EMBL" id="JZWS02000008">
    <property type="protein sequence ID" value="MCL7344387.1"/>
    <property type="molecule type" value="Genomic_DNA"/>
</dbReference>
<accession>A0AAE3FLG5</accession>
<sequence>MTELRSKVEEVKITDLPEEYLRLEYPEEWKMIQEAKKSDLRTALIFFRN</sequence>
<comment type="caution">
    <text evidence="1">The sequence shown here is derived from an EMBL/GenBank/DDBJ whole genome shotgun (WGS) entry which is preliminary data.</text>
</comment>
<reference evidence="1" key="1">
    <citation type="submission" date="2022-05" db="EMBL/GenBank/DDBJ databases">
        <title>Metagenome Sequencing of an Archaeal-Dominated Microbial Community from a Hot Spring at the Los Azufres Geothermal Field, Mexico.</title>
        <authorList>
            <person name="Marin-Paredes R."/>
            <person name="Martinez-Romero E."/>
            <person name="Servin-Garciduenas L.E."/>
        </authorList>
    </citation>
    <scope>NUCLEOTIDE SEQUENCE</scope>
    <source>
        <strain evidence="1">AZ1-454</strain>
    </source>
</reference>
<organism evidence="1">
    <name type="scientific">Candidatus Aramenus sulfurataquae</name>
    <dbReference type="NCBI Taxonomy" id="1326980"/>
    <lineage>
        <taxon>Archaea</taxon>
        <taxon>Thermoproteota</taxon>
        <taxon>Thermoprotei</taxon>
        <taxon>Sulfolobales</taxon>
        <taxon>Sulfolobaceae</taxon>
        <taxon>Candidatus Aramenus</taxon>
    </lineage>
</organism>
<gene>
    <name evidence="1" type="ORF">TQ35_007435</name>
</gene>